<dbReference type="AlphaFoldDB" id="A0ABD5RLD9"/>
<dbReference type="RefSeq" id="WP_247414026.1">
    <property type="nucleotide sequence ID" value="NZ_JALLGW010000001.1"/>
</dbReference>
<dbReference type="InterPro" id="IPR014710">
    <property type="entry name" value="RmlC-like_jellyroll"/>
</dbReference>
<comment type="caution">
    <text evidence="1">The sequence shown here is derived from an EMBL/GenBank/DDBJ whole genome shotgun (WGS) entry which is preliminary data.</text>
</comment>
<evidence type="ECO:0000313" key="2">
    <source>
        <dbReference type="Proteomes" id="UP001596099"/>
    </source>
</evidence>
<keyword evidence="2" id="KW-1185">Reference proteome</keyword>
<organism evidence="1 2">
    <name type="scientific">Halomarina salina</name>
    <dbReference type="NCBI Taxonomy" id="1872699"/>
    <lineage>
        <taxon>Archaea</taxon>
        <taxon>Methanobacteriati</taxon>
        <taxon>Methanobacteriota</taxon>
        <taxon>Stenosarchaea group</taxon>
        <taxon>Halobacteria</taxon>
        <taxon>Halobacteriales</taxon>
        <taxon>Natronomonadaceae</taxon>
        <taxon>Halomarina</taxon>
    </lineage>
</organism>
<dbReference type="EMBL" id="JBHSQH010000001">
    <property type="protein sequence ID" value="MFC5971115.1"/>
    <property type="molecule type" value="Genomic_DNA"/>
</dbReference>
<accession>A0ABD5RLD9</accession>
<dbReference type="Gene3D" id="2.60.120.10">
    <property type="entry name" value="Jelly Rolls"/>
    <property type="match status" value="1"/>
</dbReference>
<dbReference type="Proteomes" id="UP001596099">
    <property type="component" value="Unassembled WGS sequence"/>
</dbReference>
<name>A0ABD5RLD9_9EURY</name>
<dbReference type="InterPro" id="IPR011051">
    <property type="entry name" value="RmlC_Cupin_sf"/>
</dbReference>
<dbReference type="SUPFAM" id="SSF51182">
    <property type="entry name" value="RmlC-like cupins"/>
    <property type="match status" value="1"/>
</dbReference>
<sequence length="137" mass="15560">MAVEESHGRQATLPEFETAFRMDEGIWREAYWGDMRVGYETYLQDYEDAPLLKGLPNDRCQCPHWGYMLSGRMTVRYDDHDEVVEAGTVYYMAPDHTIAVDAGTVLVEFSPLDEWEALMAVAEENIAASTGEATDIR</sequence>
<proteinExistence type="predicted"/>
<reference evidence="1 2" key="1">
    <citation type="journal article" date="2019" name="Int. J. Syst. Evol. Microbiol.">
        <title>The Global Catalogue of Microorganisms (GCM) 10K type strain sequencing project: providing services to taxonomists for standard genome sequencing and annotation.</title>
        <authorList>
            <consortium name="The Broad Institute Genomics Platform"/>
            <consortium name="The Broad Institute Genome Sequencing Center for Infectious Disease"/>
            <person name="Wu L."/>
            <person name="Ma J."/>
        </authorList>
    </citation>
    <scope>NUCLEOTIDE SEQUENCE [LARGE SCALE GENOMIC DNA]</scope>
    <source>
        <strain evidence="1 2">CGMCC 1.12543</strain>
    </source>
</reference>
<gene>
    <name evidence="1" type="ORF">ACFPYI_07195</name>
</gene>
<evidence type="ECO:0000313" key="1">
    <source>
        <dbReference type="EMBL" id="MFC5971115.1"/>
    </source>
</evidence>
<evidence type="ECO:0008006" key="3">
    <source>
        <dbReference type="Google" id="ProtNLM"/>
    </source>
</evidence>
<protein>
    <recommendedName>
        <fullName evidence="3">Cupin domain-containing protein</fullName>
    </recommendedName>
</protein>